<dbReference type="OrthoDB" id="9811110at2"/>
<keyword evidence="8 10" id="KW-0472">Membrane</keyword>
<dbReference type="GO" id="GO:0042910">
    <property type="term" value="F:xenobiotic transmembrane transporter activity"/>
    <property type="evidence" value="ECO:0007669"/>
    <property type="project" value="InterPro"/>
</dbReference>
<comment type="subcellular location">
    <subcellularLocation>
        <location evidence="1">Cell membrane</location>
        <topology evidence="1">Multi-pass membrane protein</topology>
    </subcellularLocation>
</comment>
<name>A0A6N6NQ59_9ACTN</name>
<evidence type="ECO:0000256" key="5">
    <source>
        <dbReference type="ARBA" id="ARBA00022475"/>
    </source>
</evidence>
<dbReference type="InterPro" id="IPR045070">
    <property type="entry name" value="MATE_MepA-like"/>
</dbReference>
<evidence type="ECO:0000256" key="8">
    <source>
        <dbReference type="ARBA" id="ARBA00023136"/>
    </source>
</evidence>
<feature type="transmembrane region" description="Helical" evidence="10">
    <location>
        <begin position="394"/>
        <end position="412"/>
    </location>
</feature>
<keyword evidence="12" id="KW-1185">Reference proteome</keyword>
<sequence length="466" mass="49746">MGTASLPRLITEFAIPAILGMLVNAAYNLIDSIFLGQAMGEIGLSAATVAAPLMVVFMALAMLVGNGGNALAALRLGEGRKNDAEISLGNTVTLGIVIWIVIAAVAAYPPLLDAFLTFSSATDEVRPYAATFIQILSFGFVLQMIGMGVNNFIRTAGAPNRALLTMVIGAVVCTIFNYILVLKLGWGVAGSAYATLIGQAASCISVLWFFIFTKDAPLKLHLHCMRPHAKIIRSILSLGLASFAVQAGAAVVNFAVNFLLVKYGSASAIGAEGALASIGVVQRIAMFTVMPLVGVSIAIQPLLGFNYGAKIIARVRKTLWLGVAFATSLAVIMWALVHLFPNQIVGLFGITNASLADFTIFALKVQLLMLPLVGFQIVGSNYFQATGQPMKSMILSLTRQVLFLLPLMFWLPEVLPGWFPQFTGLDALYIATPVADFLAIFTVGIFIAIEMRRLKDVESGKIISKY</sequence>
<feature type="transmembrane region" description="Helical" evidence="10">
    <location>
        <begin position="9"/>
        <end position="30"/>
    </location>
</feature>
<evidence type="ECO:0000256" key="2">
    <source>
        <dbReference type="ARBA" id="ARBA00008417"/>
    </source>
</evidence>
<evidence type="ECO:0000256" key="6">
    <source>
        <dbReference type="ARBA" id="ARBA00022692"/>
    </source>
</evidence>
<dbReference type="PANTHER" id="PTHR43823">
    <property type="entry name" value="SPORULATION PROTEIN YKVU"/>
    <property type="match status" value="1"/>
</dbReference>
<feature type="transmembrane region" description="Helical" evidence="10">
    <location>
        <begin position="427"/>
        <end position="449"/>
    </location>
</feature>
<dbReference type="Proteomes" id="UP000468668">
    <property type="component" value="Unassembled WGS sequence"/>
</dbReference>
<feature type="transmembrane region" description="Helical" evidence="10">
    <location>
        <begin position="284"/>
        <end position="307"/>
    </location>
</feature>
<dbReference type="CDD" id="cd13143">
    <property type="entry name" value="MATE_MepA_like"/>
    <property type="match status" value="1"/>
</dbReference>
<dbReference type="Pfam" id="PF01554">
    <property type="entry name" value="MatE"/>
    <property type="match status" value="2"/>
</dbReference>
<accession>A0A6N6NQ59</accession>
<dbReference type="GO" id="GO:0005886">
    <property type="term" value="C:plasma membrane"/>
    <property type="evidence" value="ECO:0007669"/>
    <property type="project" value="UniProtKB-SubCell"/>
</dbReference>
<evidence type="ECO:0000313" key="11">
    <source>
        <dbReference type="EMBL" id="KAB1638744.1"/>
    </source>
</evidence>
<comment type="similarity">
    <text evidence="2">Belongs to the multi antimicrobial extrusion (MATE) (TC 2.A.66.1) family. MepA subfamily.</text>
</comment>
<dbReference type="GeneID" id="98658382"/>
<dbReference type="GO" id="GO:0015297">
    <property type="term" value="F:antiporter activity"/>
    <property type="evidence" value="ECO:0007669"/>
    <property type="project" value="InterPro"/>
</dbReference>
<feature type="transmembrane region" description="Helical" evidence="10">
    <location>
        <begin position="42"/>
        <end position="65"/>
    </location>
</feature>
<dbReference type="RefSeq" id="WP_158050036.1">
    <property type="nucleotide sequence ID" value="NZ_WAJR01000022.1"/>
</dbReference>
<proteinExistence type="inferred from homology"/>
<feature type="transmembrane region" description="Helical" evidence="10">
    <location>
        <begin position="360"/>
        <end position="382"/>
    </location>
</feature>
<evidence type="ECO:0000256" key="3">
    <source>
        <dbReference type="ARBA" id="ARBA00022106"/>
    </source>
</evidence>
<dbReference type="InterPro" id="IPR051327">
    <property type="entry name" value="MATE_MepA_subfamily"/>
</dbReference>
<keyword evidence="5" id="KW-1003">Cell membrane</keyword>
<keyword evidence="9" id="KW-0046">Antibiotic resistance</keyword>
<keyword evidence="6 10" id="KW-0812">Transmembrane</keyword>
<dbReference type="GO" id="GO:0046677">
    <property type="term" value="P:response to antibiotic"/>
    <property type="evidence" value="ECO:0007669"/>
    <property type="project" value="UniProtKB-KW"/>
</dbReference>
<dbReference type="PIRSF" id="PIRSF006603">
    <property type="entry name" value="DinF"/>
    <property type="match status" value="1"/>
</dbReference>
<feature type="transmembrane region" description="Helical" evidence="10">
    <location>
        <begin position="86"/>
        <end position="108"/>
    </location>
</feature>
<dbReference type="InterPro" id="IPR048279">
    <property type="entry name" value="MdtK-like"/>
</dbReference>
<dbReference type="AlphaFoldDB" id="A0A6N6NQ59"/>
<evidence type="ECO:0000313" key="12">
    <source>
        <dbReference type="Proteomes" id="UP000468668"/>
    </source>
</evidence>
<evidence type="ECO:0000256" key="7">
    <source>
        <dbReference type="ARBA" id="ARBA00022989"/>
    </source>
</evidence>
<feature type="transmembrane region" description="Helical" evidence="10">
    <location>
        <begin position="234"/>
        <end position="256"/>
    </location>
</feature>
<evidence type="ECO:0000256" key="10">
    <source>
        <dbReference type="SAM" id="Phobius"/>
    </source>
</evidence>
<protein>
    <recommendedName>
        <fullName evidence="3">Multidrug export protein MepA</fullName>
    </recommendedName>
</protein>
<gene>
    <name evidence="11" type="ORF">F8C90_08180</name>
</gene>
<feature type="transmembrane region" description="Helical" evidence="10">
    <location>
        <begin position="192"/>
        <end position="213"/>
    </location>
</feature>
<feature type="transmembrane region" description="Helical" evidence="10">
    <location>
        <begin position="128"/>
        <end position="150"/>
    </location>
</feature>
<feature type="transmembrane region" description="Helical" evidence="10">
    <location>
        <begin position="162"/>
        <end position="180"/>
    </location>
</feature>
<dbReference type="NCBIfam" id="TIGR00797">
    <property type="entry name" value="matE"/>
    <property type="match status" value="1"/>
</dbReference>
<evidence type="ECO:0000256" key="1">
    <source>
        <dbReference type="ARBA" id="ARBA00004651"/>
    </source>
</evidence>
<dbReference type="EMBL" id="WAJR01000022">
    <property type="protein sequence ID" value="KAB1638744.1"/>
    <property type="molecule type" value="Genomic_DNA"/>
</dbReference>
<keyword evidence="7 10" id="KW-1133">Transmembrane helix</keyword>
<comment type="caution">
    <text evidence="11">The sequence shown here is derived from an EMBL/GenBank/DDBJ whole genome shotgun (WGS) entry which is preliminary data.</text>
</comment>
<dbReference type="InterPro" id="IPR002528">
    <property type="entry name" value="MATE_fam"/>
</dbReference>
<keyword evidence="4" id="KW-0813">Transport</keyword>
<organism evidence="11 12">
    <name type="scientific">Ellagibacter isourolithinifaciens</name>
    <dbReference type="NCBI Taxonomy" id="2137581"/>
    <lineage>
        <taxon>Bacteria</taxon>
        <taxon>Bacillati</taxon>
        <taxon>Actinomycetota</taxon>
        <taxon>Coriobacteriia</taxon>
        <taxon>Eggerthellales</taxon>
        <taxon>Eggerthellaceae</taxon>
        <taxon>Ellagibacter</taxon>
    </lineage>
</organism>
<feature type="transmembrane region" description="Helical" evidence="10">
    <location>
        <begin position="319"/>
        <end position="340"/>
    </location>
</feature>
<reference evidence="11 12" key="1">
    <citation type="submission" date="2019-09" db="EMBL/GenBank/DDBJ databases">
        <title>Whole genome shotgun sequencing (WGS) of Ellagibacter isourolithinifaciens DSM 104140(T) and Adlercreutzia muris DSM 29508(T).</title>
        <authorList>
            <person name="Stoll D.A."/>
            <person name="Danylec N."/>
            <person name="Huch M."/>
        </authorList>
    </citation>
    <scope>NUCLEOTIDE SEQUENCE [LARGE SCALE GENOMIC DNA]</scope>
    <source>
        <strain evidence="11 12">DSM 104140</strain>
    </source>
</reference>
<evidence type="ECO:0000256" key="9">
    <source>
        <dbReference type="ARBA" id="ARBA00023251"/>
    </source>
</evidence>
<dbReference type="PANTHER" id="PTHR43823:SF3">
    <property type="entry name" value="MULTIDRUG EXPORT PROTEIN MEPA"/>
    <property type="match status" value="1"/>
</dbReference>
<evidence type="ECO:0000256" key="4">
    <source>
        <dbReference type="ARBA" id="ARBA00022448"/>
    </source>
</evidence>